<evidence type="ECO:0000313" key="2">
    <source>
        <dbReference type="EMBL" id="KAG0449240.1"/>
    </source>
</evidence>
<accession>A0A835P901</accession>
<dbReference type="Proteomes" id="UP000639772">
    <property type="component" value="Unassembled WGS sequence"/>
</dbReference>
<dbReference type="EMBL" id="JADCNM010000200">
    <property type="protein sequence ID" value="KAG0449184.1"/>
    <property type="molecule type" value="Genomic_DNA"/>
</dbReference>
<proteinExistence type="predicted"/>
<reference evidence="3 4" key="1">
    <citation type="journal article" date="2020" name="Nat. Food">
        <title>A phased Vanilla planifolia genome enables genetic improvement of flavour and production.</title>
        <authorList>
            <person name="Hasing T."/>
            <person name="Tang H."/>
            <person name="Brym M."/>
            <person name="Khazi F."/>
            <person name="Huang T."/>
            <person name="Chambers A.H."/>
        </authorList>
    </citation>
    <scope>NUCLEOTIDE SEQUENCE [LARGE SCALE GENOMIC DNA]</scope>
    <source>
        <tissue evidence="2">Leaf</tissue>
    </source>
</reference>
<dbReference type="EMBL" id="JADCNL010000198">
    <property type="protein sequence ID" value="KAG0449240.1"/>
    <property type="molecule type" value="Genomic_DNA"/>
</dbReference>
<evidence type="ECO:0000313" key="1">
    <source>
        <dbReference type="EMBL" id="KAG0449184.1"/>
    </source>
</evidence>
<evidence type="ECO:0000313" key="4">
    <source>
        <dbReference type="Proteomes" id="UP000639772"/>
    </source>
</evidence>
<organism evidence="2 3">
    <name type="scientific">Vanilla planifolia</name>
    <name type="common">Vanilla</name>
    <dbReference type="NCBI Taxonomy" id="51239"/>
    <lineage>
        <taxon>Eukaryota</taxon>
        <taxon>Viridiplantae</taxon>
        <taxon>Streptophyta</taxon>
        <taxon>Embryophyta</taxon>
        <taxon>Tracheophyta</taxon>
        <taxon>Spermatophyta</taxon>
        <taxon>Magnoliopsida</taxon>
        <taxon>Liliopsida</taxon>
        <taxon>Asparagales</taxon>
        <taxon>Orchidaceae</taxon>
        <taxon>Vanilloideae</taxon>
        <taxon>Vanilleae</taxon>
        <taxon>Vanilla</taxon>
    </lineage>
</organism>
<gene>
    <name evidence="1" type="ORF">HPP92_027428</name>
    <name evidence="2" type="ORF">HPP92_027456</name>
</gene>
<protein>
    <submittedName>
        <fullName evidence="2">Uncharacterized protein</fullName>
    </submittedName>
</protein>
<keyword evidence="3" id="KW-1185">Reference proteome</keyword>
<comment type="caution">
    <text evidence="2">The sequence shown here is derived from an EMBL/GenBank/DDBJ whole genome shotgun (WGS) entry which is preliminary data.</text>
</comment>
<dbReference type="Proteomes" id="UP000636800">
    <property type="component" value="Unassembled WGS sequence"/>
</dbReference>
<sequence>MDGLEVYRDYEDGSFMGEEIAMKLRMMIEKEQREGLRLRAWKEKFGSFMQARSLVHNYDFESKDILKSD</sequence>
<dbReference type="AlphaFoldDB" id="A0A835P901"/>
<evidence type="ECO:0000313" key="3">
    <source>
        <dbReference type="Proteomes" id="UP000636800"/>
    </source>
</evidence>
<name>A0A835P901_VANPL</name>